<name>A0AAV8WJL6_9CUCU</name>
<dbReference type="Pfam" id="PF05225">
    <property type="entry name" value="HTH_psq"/>
    <property type="match status" value="1"/>
</dbReference>
<dbReference type="Pfam" id="PF03221">
    <property type="entry name" value="HTH_Tnp_Tc5"/>
    <property type="match status" value="1"/>
</dbReference>
<comment type="caution">
    <text evidence="5">The sequence shown here is derived from an EMBL/GenBank/DDBJ whole genome shotgun (WGS) entry which is preliminary data.</text>
</comment>
<dbReference type="SMART" id="SM00674">
    <property type="entry name" value="CENPB"/>
    <property type="match status" value="1"/>
</dbReference>
<keyword evidence="2" id="KW-0238">DNA-binding</keyword>
<protein>
    <recommendedName>
        <fullName evidence="4">HTH CENPB-type domain-containing protein</fullName>
    </recommendedName>
</protein>
<evidence type="ECO:0000313" key="6">
    <source>
        <dbReference type="Proteomes" id="UP001162156"/>
    </source>
</evidence>
<dbReference type="PROSITE" id="PS51253">
    <property type="entry name" value="HTH_CENPB"/>
    <property type="match status" value="1"/>
</dbReference>
<gene>
    <name evidence="5" type="ORF">NQ314_021036</name>
</gene>
<dbReference type="Gene3D" id="1.10.10.60">
    <property type="entry name" value="Homeodomain-like"/>
    <property type="match status" value="1"/>
</dbReference>
<feature type="domain" description="HTH CENPB-type" evidence="4">
    <location>
        <begin position="42"/>
        <end position="117"/>
    </location>
</feature>
<evidence type="ECO:0000313" key="5">
    <source>
        <dbReference type="EMBL" id="KAJ8926583.1"/>
    </source>
</evidence>
<evidence type="ECO:0000256" key="1">
    <source>
        <dbReference type="ARBA" id="ARBA00004123"/>
    </source>
</evidence>
<keyword evidence="6" id="KW-1185">Reference proteome</keyword>
<dbReference type="AlphaFoldDB" id="A0AAV8WJL6"/>
<organism evidence="5 6">
    <name type="scientific">Rhamnusium bicolor</name>
    <dbReference type="NCBI Taxonomy" id="1586634"/>
    <lineage>
        <taxon>Eukaryota</taxon>
        <taxon>Metazoa</taxon>
        <taxon>Ecdysozoa</taxon>
        <taxon>Arthropoda</taxon>
        <taxon>Hexapoda</taxon>
        <taxon>Insecta</taxon>
        <taxon>Pterygota</taxon>
        <taxon>Neoptera</taxon>
        <taxon>Endopterygota</taxon>
        <taxon>Coleoptera</taxon>
        <taxon>Polyphaga</taxon>
        <taxon>Cucujiformia</taxon>
        <taxon>Chrysomeloidea</taxon>
        <taxon>Cerambycidae</taxon>
        <taxon>Lepturinae</taxon>
        <taxon>Rhagiini</taxon>
        <taxon>Rhamnusium</taxon>
    </lineage>
</organism>
<evidence type="ECO:0000256" key="3">
    <source>
        <dbReference type="ARBA" id="ARBA00023242"/>
    </source>
</evidence>
<sequence>MRRALHEIRENGLSICEASKRFGVPRTTIQDRIHGRIDDIARKTGPKPLLTNKGEKNIVDWIKNIAKCGFPLKKSDLIQTVKKILKDSKKESLFKGRKPGQKWYYNFFKRHPDITLREAESINKARAVITEENIRLWFADL</sequence>
<dbReference type="EMBL" id="JANEYF010005842">
    <property type="protein sequence ID" value="KAJ8926583.1"/>
    <property type="molecule type" value="Genomic_DNA"/>
</dbReference>
<accession>A0AAV8WJL6</accession>
<dbReference type="Proteomes" id="UP001162156">
    <property type="component" value="Unassembled WGS sequence"/>
</dbReference>
<evidence type="ECO:0000256" key="2">
    <source>
        <dbReference type="ARBA" id="ARBA00023125"/>
    </source>
</evidence>
<dbReference type="SUPFAM" id="SSF46689">
    <property type="entry name" value="Homeodomain-like"/>
    <property type="match status" value="1"/>
</dbReference>
<evidence type="ECO:0000259" key="4">
    <source>
        <dbReference type="PROSITE" id="PS51253"/>
    </source>
</evidence>
<dbReference type="GO" id="GO:0003677">
    <property type="term" value="F:DNA binding"/>
    <property type="evidence" value="ECO:0007669"/>
    <property type="project" value="UniProtKB-KW"/>
</dbReference>
<dbReference type="GO" id="GO:0005634">
    <property type="term" value="C:nucleus"/>
    <property type="evidence" value="ECO:0007669"/>
    <property type="project" value="UniProtKB-SubCell"/>
</dbReference>
<dbReference type="InterPro" id="IPR009057">
    <property type="entry name" value="Homeodomain-like_sf"/>
</dbReference>
<dbReference type="InterPro" id="IPR006600">
    <property type="entry name" value="HTH_CenpB_DNA-bd_dom"/>
</dbReference>
<dbReference type="InterPro" id="IPR007889">
    <property type="entry name" value="HTH_Psq"/>
</dbReference>
<keyword evidence="3" id="KW-0539">Nucleus</keyword>
<comment type="subcellular location">
    <subcellularLocation>
        <location evidence="1">Nucleus</location>
    </subcellularLocation>
</comment>
<proteinExistence type="predicted"/>
<reference evidence="5" key="1">
    <citation type="journal article" date="2023" name="Insect Mol. Biol.">
        <title>Genome sequencing provides insights into the evolution of gene families encoding plant cell wall-degrading enzymes in longhorned beetles.</title>
        <authorList>
            <person name="Shin N.R."/>
            <person name="Okamura Y."/>
            <person name="Kirsch R."/>
            <person name="Pauchet Y."/>
        </authorList>
    </citation>
    <scope>NUCLEOTIDE SEQUENCE</scope>
    <source>
        <strain evidence="5">RBIC_L_NR</strain>
    </source>
</reference>